<feature type="non-terminal residue" evidence="2">
    <location>
        <position position="636"/>
    </location>
</feature>
<reference evidence="2 3" key="1">
    <citation type="submission" date="2024-02" db="EMBL/GenBank/DDBJ databases">
        <authorList>
            <person name="Chen Y."/>
            <person name="Shah S."/>
            <person name="Dougan E. K."/>
            <person name="Thang M."/>
            <person name="Chan C."/>
        </authorList>
    </citation>
    <scope>NUCLEOTIDE SEQUENCE [LARGE SCALE GENOMIC DNA]</scope>
</reference>
<organism evidence="2 3">
    <name type="scientific">Durusdinium trenchii</name>
    <dbReference type="NCBI Taxonomy" id="1381693"/>
    <lineage>
        <taxon>Eukaryota</taxon>
        <taxon>Sar</taxon>
        <taxon>Alveolata</taxon>
        <taxon>Dinophyceae</taxon>
        <taxon>Suessiales</taxon>
        <taxon>Symbiodiniaceae</taxon>
        <taxon>Durusdinium</taxon>
    </lineage>
</organism>
<dbReference type="EMBL" id="CAXAMM010020586">
    <property type="protein sequence ID" value="CAK9048239.1"/>
    <property type="molecule type" value="Genomic_DNA"/>
</dbReference>
<dbReference type="Proteomes" id="UP001642464">
    <property type="component" value="Unassembled WGS sequence"/>
</dbReference>
<keyword evidence="3" id="KW-1185">Reference proteome</keyword>
<proteinExistence type="predicted"/>
<evidence type="ECO:0000256" key="1">
    <source>
        <dbReference type="SAM" id="MobiDB-lite"/>
    </source>
</evidence>
<evidence type="ECO:0000313" key="3">
    <source>
        <dbReference type="Proteomes" id="UP001642464"/>
    </source>
</evidence>
<evidence type="ECO:0000313" key="2">
    <source>
        <dbReference type="EMBL" id="CAK9048239.1"/>
    </source>
</evidence>
<feature type="compositionally biased region" description="Acidic residues" evidence="1">
    <location>
        <begin position="267"/>
        <end position="284"/>
    </location>
</feature>
<protein>
    <submittedName>
        <fullName evidence="2">Uncharacterized protein</fullName>
    </submittedName>
</protein>
<feature type="region of interest" description="Disordered" evidence="1">
    <location>
        <begin position="189"/>
        <end position="317"/>
    </location>
</feature>
<accession>A0ABP0M9P6</accession>
<sequence length="636" mass="70352">MFPEPSVRARLLQLKAQSSELADRLDADAGNLESRGTPPTQHLIDDLATFRRQLLELARIVHPDAEDDDDRSLIDIERDIRQAAESQPAVRELDRFLSLTTSGPELPALIEHQSRAKELRAAILEATDDSILSDRERLAERQHPWSRLARLVLEPESVSDDDWTTWTEEIRHELGPAVARAAARGVLVSNEASPSGSRAAHTPSPPTEAIPPEVRPSADTSLTPTVSPPAERHEPGRAPADPGEPETTGEGALVHHDTNELPSPSETPEDSDQLEETIFGDDDGPASMRTDSSHRPLVSPLSEEDGDLTPTGSSERITAEDARDVSIEGYREHYTPADGPVARTAEQALATGTETRNAPLARLILHLICEGRSGLAYHLARCAAPDAPGARRILPPWLIRAWTLGHMVLYPRGQFAGLLEDDFAHFDPSEFERADEEWATAFGLLVRAAALRPAVVAPGTRVGPIIRSFPIQHGCVQLYNYCSRIGSYGEKLQGLSPAAFKRSQDQRPWEERLENLQSRVRDWRERTSHAAFAYQSVTPLFLHAHWSLRSGSAQRHPQEAALWSAWQQTYQTADAILIPVLEDRWSDVAAVKSDMERVTAQIADEEYSPGGIRGHHLPIDAMRSHLRQAITLGQEW</sequence>
<name>A0ABP0M9P6_9DINO</name>
<gene>
    <name evidence="2" type="ORF">SCF082_LOCUS26893</name>
</gene>
<comment type="caution">
    <text evidence="2">The sequence shown here is derived from an EMBL/GenBank/DDBJ whole genome shotgun (WGS) entry which is preliminary data.</text>
</comment>